<evidence type="ECO:0000313" key="1">
    <source>
        <dbReference type="EMBL" id="URN92753.1"/>
    </source>
</evidence>
<dbReference type="Proteomes" id="UP001056756">
    <property type="component" value="Chromosome"/>
</dbReference>
<name>A0A9J6ZA67_9BACL</name>
<organism evidence="1 2">
    <name type="scientific">Candidatus Pristimantibacillus lignocellulolyticus</name>
    <dbReference type="NCBI Taxonomy" id="2994561"/>
    <lineage>
        <taxon>Bacteria</taxon>
        <taxon>Bacillati</taxon>
        <taxon>Bacillota</taxon>
        <taxon>Bacilli</taxon>
        <taxon>Bacillales</taxon>
        <taxon>Paenibacillaceae</taxon>
        <taxon>Candidatus Pristimantibacillus</taxon>
    </lineage>
</organism>
<dbReference type="KEGG" id="plig:NAG76_12925"/>
<sequence length="96" mass="11021">MYVIGTRVPDFPSSLHIRCRLYYEVNHRYQSLLFELPLPIKVRKAGFKNQEDGALLVGGGNASVRYWYTRTGLPKFASYSMPIILRSQSSLSKFAF</sequence>
<dbReference type="AlphaFoldDB" id="A0A9J6ZA67"/>
<reference evidence="1" key="1">
    <citation type="submission" date="2022-05" db="EMBL/GenBank/DDBJ databases">
        <title>Novel bacterial taxa in a minimal lignocellulolytic consortium and its capacity to transform plastics disclosed by genome-resolved metagenomics.</title>
        <authorList>
            <person name="Rodriguez C.A.D."/>
            <person name="Diaz-Garcia L."/>
            <person name="Herrera K."/>
            <person name="Tarazona N.A."/>
            <person name="Sproer C."/>
            <person name="Overmann J."/>
            <person name="Jimenez D.J."/>
        </authorList>
    </citation>
    <scope>NUCLEOTIDE SEQUENCE</scope>
    <source>
        <strain evidence="1">MAG5</strain>
    </source>
</reference>
<dbReference type="EMBL" id="CP097899">
    <property type="protein sequence ID" value="URN92753.1"/>
    <property type="molecule type" value="Genomic_DNA"/>
</dbReference>
<gene>
    <name evidence="1" type="ORF">NAG76_12925</name>
</gene>
<accession>A0A9J6ZA67</accession>
<evidence type="ECO:0000313" key="2">
    <source>
        <dbReference type="Proteomes" id="UP001056756"/>
    </source>
</evidence>
<proteinExistence type="predicted"/>
<protein>
    <submittedName>
        <fullName evidence="1">Uncharacterized protein</fullName>
    </submittedName>
</protein>